<keyword evidence="2" id="KW-1185">Reference proteome</keyword>
<sequence length="47" mass="5609">MEFASPARIPEIPQKIPTELTKFRVGFLLTIPRFIDNMTIFIRKFKR</sequence>
<name>A0ABU9K1M4_9BACI</name>
<dbReference type="Proteomes" id="UP001459714">
    <property type="component" value="Unassembled WGS sequence"/>
</dbReference>
<accession>A0ABU9K1M4</accession>
<reference evidence="1 2" key="1">
    <citation type="submission" date="2024-03" db="EMBL/GenBank/DDBJ databases">
        <title>Bacilli Hybrid Assemblies.</title>
        <authorList>
            <person name="Kovac J."/>
        </authorList>
    </citation>
    <scope>NUCLEOTIDE SEQUENCE [LARGE SCALE GENOMIC DNA]</scope>
    <source>
        <strain evidence="1 2">FSL M8-0022</strain>
    </source>
</reference>
<evidence type="ECO:0000313" key="2">
    <source>
        <dbReference type="Proteomes" id="UP001459714"/>
    </source>
</evidence>
<evidence type="ECO:0000313" key="1">
    <source>
        <dbReference type="EMBL" id="MEL3958382.1"/>
    </source>
</evidence>
<dbReference type="RefSeq" id="WP_216408549.1">
    <property type="nucleotide sequence ID" value="NZ_JAHLOO010000046.1"/>
</dbReference>
<organism evidence="1 2">
    <name type="scientific">Caldifermentibacillus hisashii</name>
    <dbReference type="NCBI Taxonomy" id="996558"/>
    <lineage>
        <taxon>Bacteria</taxon>
        <taxon>Bacillati</taxon>
        <taxon>Bacillota</taxon>
        <taxon>Bacilli</taxon>
        <taxon>Bacillales</taxon>
        <taxon>Bacillaceae</taxon>
        <taxon>Caldifermentibacillus</taxon>
    </lineage>
</organism>
<dbReference type="EMBL" id="JBBYAK010000001">
    <property type="protein sequence ID" value="MEL3958382.1"/>
    <property type="molecule type" value="Genomic_DNA"/>
</dbReference>
<protein>
    <submittedName>
        <fullName evidence="1">Uncharacterized protein</fullName>
    </submittedName>
</protein>
<gene>
    <name evidence="1" type="ORF">NST17_14545</name>
</gene>
<proteinExistence type="predicted"/>
<comment type="caution">
    <text evidence="1">The sequence shown here is derived from an EMBL/GenBank/DDBJ whole genome shotgun (WGS) entry which is preliminary data.</text>
</comment>